<evidence type="ECO:0000256" key="1">
    <source>
        <dbReference type="SAM" id="MobiDB-lite"/>
    </source>
</evidence>
<reference evidence="4" key="1">
    <citation type="submission" date="2018-09" db="EMBL/GenBank/DDBJ databases">
        <authorList>
            <person name="Kim I."/>
        </authorList>
    </citation>
    <scope>NUCLEOTIDE SEQUENCE [LARGE SCALE GENOMIC DNA]</scope>
    <source>
        <strain evidence="4">DD4a</strain>
    </source>
</reference>
<evidence type="ECO:0000256" key="2">
    <source>
        <dbReference type="SAM" id="SignalP"/>
    </source>
</evidence>
<keyword evidence="2" id="KW-0732">Signal</keyword>
<feature type="region of interest" description="Disordered" evidence="1">
    <location>
        <begin position="165"/>
        <end position="202"/>
    </location>
</feature>
<dbReference type="AlphaFoldDB" id="A0A3A1TVZ9"/>
<dbReference type="Proteomes" id="UP000265742">
    <property type="component" value="Unassembled WGS sequence"/>
</dbReference>
<accession>A0A3A1TVZ9</accession>
<organism evidence="3 4">
    <name type="scientific">Amnibacterium setariae</name>
    <dbReference type="NCBI Taxonomy" id="2306585"/>
    <lineage>
        <taxon>Bacteria</taxon>
        <taxon>Bacillati</taxon>
        <taxon>Actinomycetota</taxon>
        <taxon>Actinomycetes</taxon>
        <taxon>Micrococcales</taxon>
        <taxon>Microbacteriaceae</taxon>
        <taxon>Amnibacterium</taxon>
    </lineage>
</organism>
<keyword evidence="4" id="KW-1185">Reference proteome</keyword>
<comment type="caution">
    <text evidence="3">The sequence shown here is derived from an EMBL/GenBank/DDBJ whole genome shotgun (WGS) entry which is preliminary data.</text>
</comment>
<dbReference type="EMBL" id="QXTG01000002">
    <property type="protein sequence ID" value="RIX28433.1"/>
    <property type="molecule type" value="Genomic_DNA"/>
</dbReference>
<feature type="chain" id="PRO_5017478184" description="DUF3558 domain-containing protein" evidence="2">
    <location>
        <begin position="33"/>
        <end position="202"/>
    </location>
</feature>
<protein>
    <recommendedName>
        <fullName evidence="5">DUF3558 domain-containing protein</fullName>
    </recommendedName>
</protein>
<sequence>MIRSSLRPRRASGLVGVLAIPLLALVALSACATSSTAVPADAPRDADGRPIDPGPASPSTCVTRAYGGPQSSCVPVHDPPSRVYVEQSIDALLRTRAYSGVEHPRCTERLPGTPSDSDPAGLDAFSHWTCVGEEIRGRYLHMDVIWSPAVGYLGLNAVTRDLSPDFTVPKPNDPGLPNPYLPDASATPSPSRSLSQHELAAR</sequence>
<feature type="compositionally biased region" description="Polar residues" evidence="1">
    <location>
        <begin position="186"/>
        <end position="196"/>
    </location>
</feature>
<proteinExistence type="predicted"/>
<evidence type="ECO:0000313" key="3">
    <source>
        <dbReference type="EMBL" id="RIX28433.1"/>
    </source>
</evidence>
<gene>
    <name evidence="3" type="ORF">D1781_13450</name>
</gene>
<feature type="region of interest" description="Disordered" evidence="1">
    <location>
        <begin position="37"/>
        <end position="59"/>
    </location>
</feature>
<evidence type="ECO:0000313" key="4">
    <source>
        <dbReference type="Proteomes" id="UP000265742"/>
    </source>
</evidence>
<evidence type="ECO:0008006" key="5">
    <source>
        <dbReference type="Google" id="ProtNLM"/>
    </source>
</evidence>
<feature type="compositionally biased region" description="Pro residues" evidence="1">
    <location>
        <begin position="171"/>
        <end position="180"/>
    </location>
</feature>
<dbReference type="PROSITE" id="PS51257">
    <property type="entry name" value="PROKAR_LIPOPROTEIN"/>
    <property type="match status" value="1"/>
</dbReference>
<dbReference type="RefSeq" id="WP_119482743.1">
    <property type="nucleotide sequence ID" value="NZ_QXTG01000002.1"/>
</dbReference>
<feature type="signal peptide" evidence="2">
    <location>
        <begin position="1"/>
        <end position="32"/>
    </location>
</feature>
<name>A0A3A1TVZ9_9MICO</name>